<dbReference type="InterPro" id="IPR011993">
    <property type="entry name" value="PH-like_dom_sf"/>
</dbReference>
<dbReference type="EMBL" id="JABEBT010000160">
    <property type="protein sequence ID" value="KAF7627231.1"/>
    <property type="molecule type" value="Genomic_DNA"/>
</dbReference>
<feature type="domain" description="PID" evidence="2">
    <location>
        <begin position="32"/>
        <end position="179"/>
    </location>
</feature>
<dbReference type="InterPro" id="IPR051133">
    <property type="entry name" value="Adapter_Engulfment-Domain"/>
</dbReference>
<keyword evidence="1" id="KW-0175">Coiled coil</keyword>
<name>A0A8S9Z7Q9_9BILA</name>
<dbReference type="SUPFAM" id="SSF50729">
    <property type="entry name" value="PH domain-like"/>
    <property type="match status" value="1"/>
</dbReference>
<sequence length="441" mass="49935">MPSIMPTPATNIFSSSLPSIFRRKKQSYDMNPPEPSCQVIYLGNVLTAGLGKGEASVERPLGVIWRMWNASKCRQNKENKLNSQPIRMSLCVTRSGLKTETKQLGLTEYWSHRITFCLAPQQYPRVFCWIYKHEGKRMKPELRCHAVLCKRPNEPERLERLLNQYLQAALQEYKREKLASERARKNSLLLLFSKNNVNCPRRKQLLLTGSVNFRPQIKRSNSEPRLVAIDEEEEQIDEKSNPSPTKNVLLNKENVSIDVNDERINAEEAQNIKEKNLKGLEANIQLVETEDNEMYYSSSSDIEDSLNLDYHYRNMPMLSGDTSSQNSVHSSTPSSSINSCSSCEGRHDCNDNDELNNNFTESSCSDSYTSTSSNTCSNNINLSNNSSAFSPPFYSNLESSPVEADSVIPSFRAFSLSAPISKGYSSTYLNEMNNIAKNVIK</sequence>
<proteinExistence type="predicted"/>
<evidence type="ECO:0000313" key="3">
    <source>
        <dbReference type="EMBL" id="KAF7627231.1"/>
    </source>
</evidence>
<organism evidence="3 4">
    <name type="scientific">Meloidogyne graminicola</name>
    <dbReference type="NCBI Taxonomy" id="189291"/>
    <lineage>
        <taxon>Eukaryota</taxon>
        <taxon>Metazoa</taxon>
        <taxon>Ecdysozoa</taxon>
        <taxon>Nematoda</taxon>
        <taxon>Chromadorea</taxon>
        <taxon>Rhabditida</taxon>
        <taxon>Tylenchina</taxon>
        <taxon>Tylenchomorpha</taxon>
        <taxon>Tylenchoidea</taxon>
        <taxon>Meloidogynidae</taxon>
        <taxon>Meloidogyninae</taxon>
        <taxon>Meloidogyne</taxon>
    </lineage>
</organism>
<dbReference type="Proteomes" id="UP000605970">
    <property type="component" value="Unassembled WGS sequence"/>
</dbReference>
<dbReference type="OrthoDB" id="5962185at2759"/>
<evidence type="ECO:0000313" key="4">
    <source>
        <dbReference type="Proteomes" id="UP000605970"/>
    </source>
</evidence>
<feature type="coiled-coil region" evidence="1">
    <location>
        <begin position="263"/>
        <end position="290"/>
    </location>
</feature>
<reference evidence="3" key="1">
    <citation type="journal article" date="2020" name="Ecol. Evol.">
        <title>Genome structure and content of the rice root-knot nematode (Meloidogyne graminicola).</title>
        <authorList>
            <person name="Phan N.T."/>
            <person name="Danchin E.G.J."/>
            <person name="Klopp C."/>
            <person name="Perfus-Barbeoch L."/>
            <person name="Kozlowski D.K."/>
            <person name="Koutsovoulos G.D."/>
            <person name="Lopez-Roques C."/>
            <person name="Bouchez O."/>
            <person name="Zahm M."/>
            <person name="Besnard G."/>
            <person name="Bellafiore S."/>
        </authorList>
    </citation>
    <scope>NUCLEOTIDE SEQUENCE</scope>
    <source>
        <strain evidence="3">VN-18</strain>
    </source>
</reference>
<dbReference type="PANTHER" id="PTHR11232:SF2">
    <property type="entry name" value="FI05246P"/>
    <property type="match status" value="1"/>
</dbReference>
<evidence type="ECO:0000256" key="1">
    <source>
        <dbReference type="SAM" id="Coils"/>
    </source>
</evidence>
<dbReference type="PANTHER" id="PTHR11232">
    <property type="entry name" value="PHOSPHOTYROSINE INTERACTION DOMAIN-CONTAINING FAMILY MEMBER"/>
    <property type="match status" value="1"/>
</dbReference>
<accession>A0A8S9Z7Q9</accession>
<dbReference type="AlphaFoldDB" id="A0A8S9Z7Q9"/>
<dbReference type="Gene3D" id="2.30.29.30">
    <property type="entry name" value="Pleckstrin-homology domain (PH domain)/Phosphotyrosine-binding domain (PTB)"/>
    <property type="match status" value="1"/>
</dbReference>
<dbReference type="SMART" id="SM00462">
    <property type="entry name" value="PTB"/>
    <property type="match status" value="1"/>
</dbReference>
<gene>
    <name evidence="3" type="ORF">Mgra_00009484</name>
</gene>
<dbReference type="InterPro" id="IPR006020">
    <property type="entry name" value="PTB/PI_dom"/>
</dbReference>
<comment type="caution">
    <text evidence="3">The sequence shown here is derived from an EMBL/GenBank/DDBJ whole genome shotgun (WGS) entry which is preliminary data.</text>
</comment>
<protein>
    <submittedName>
        <fullName evidence="3">PID domain-containing protein</fullName>
    </submittedName>
</protein>
<keyword evidence="4" id="KW-1185">Reference proteome</keyword>
<dbReference type="Pfam" id="PF14719">
    <property type="entry name" value="PID_2"/>
    <property type="match status" value="1"/>
</dbReference>
<evidence type="ECO:0000259" key="2">
    <source>
        <dbReference type="SMART" id="SM00462"/>
    </source>
</evidence>